<proteinExistence type="predicted"/>
<accession>A0A4Q9PA66</accession>
<dbReference type="Proteomes" id="UP000292082">
    <property type="component" value="Unassembled WGS sequence"/>
</dbReference>
<organism evidence="2 3">
    <name type="scientific">Dichomitus squalens</name>
    <dbReference type="NCBI Taxonomy" id="114155"/>
    <lineage>
        <taxon>Eukaryota</taxon>
        <taxon>Fungi</taxon>
        <taxon>Dikarya</taxon>
        <taxon>Basidiomycota</taxon>
        <taxon>Agaricomycotina</taxon>
        <taxon>Agaricomycetes</taxon>
        <taxon>Polyporales</taxon>
        <taxon>Polyporaceae</taxon>
        <taxon>Dichomitus</taxon>
    </lineage>
</organism>
<name>A0A4Q9PA66_9APHY</name>
<gene>
    <name evidence="2" type="ORF">BD310DRAFT_941969</name>
</gene>
<reference evidence="2 3" key="1">
    <citation type="submission" date="2019-01" db="EMBL/GenBank/DDBJ databases">
        <title>Draft genome sequences of three monokaryotic isolates of the white-rot basidiomycete fungus Dichomitus squalens.</title>
        <authorList>
            <consortium name="DOE Joint Genome Institute"/>
            <person name="Lopez S.C."/>
            <person name="Andreopoulos B."/>
            <person name="Pangilinan J."/>
            <person name="Lipzen A."/>
            <person name="Riley R."/>
            <person name="Ahrendt S."/>
            <person name="Ng V."/>
            <person name="Barry K."/>
            <person name="Daum C."/>
            <person name="Grigoriev I.V."/>
            <person name="Hilden K.S."/>
            <person name="Makela M.R."/>
            <person name="de Vries R.P."/>
        </authorList>
    </citation>
    <scope>NUCLEOTIDE SEQUENCE [LARGE SCALE GENOMIC DNA]</scope>
    <source>
        <strain evidence="2 3">CBS 464.89</strain>
    </source>
</reference>
<feature type="region of interest" description="Disordered" evidence="1">
    <location>
        <begin position="54"/>
        <end position="81"/>
    </location>
</feature>
<evidence type="ECO:0000256" key="1">
    <source>
        <dbReference type="SAM" id="MobiDB-lite"/>
    </source>
</evidence>
<keyword evidence="3" id="KW-1185">Reference proteome</keyword>
<evidence type="ECO:0000313" key="3">
    <source>
        <dbReference type="Proteomes" id="UP000292082"/>
    </source>
</evidence>
<dbReference type="AlphaFoldDB" id="A0A4Q9PA66"/>
<dbReference type="EMBL" id="ML145305">
    <property type="protein sequence ID" value="TBU51580.1"/>
    <property type="molecule type" value="Genomic_DNA"/>
</dbReference>
<protein>
    <submittedName>
        <fullName evidence="2">Uncharacterized protein</fullName>
    </submittedName>
</protein>
<evidence type="ECO:0000313" key="2">
    <source>
        <dbReference type="EMBL" id="TBU51580.1"/>
    </source>
</evidence>
<sequence>MKSSSSFHPRVPKRRDPQQRQLAVDGLECLRRCHQWSCDTVLFPNGASDCRFRRSAPPIRPQGPIAGKRCSAADGTVQTSL</sequence>